<dbReference type="Gene3D" id="2.60.120.10">
    <property type="entry name" value="Jelly Rolls"/>
    <property type="match status" value="1"/>
</dbReference>
<reference evidence="5 6" key="1">
    <citation type="submission" date="2019-05" db="EMBL/GenBank/DDBJ databases">
        <authorList>
            <person name="Chen C."/>
        </authorList>
    </citation>
    <scope>NUCLEOTIDE SEQUENCE [LARGE SCALE GENOMIC DNA]</scope>
    <source>
        <strain evidence="5 6">HB172198</strain>
    </source>
</reference>
<evidence type="ECO:0000259" key="4">
    <source>
        <dbReference type="PROSITE" id="PS01124"/>
    </source>
</evidence>
<evidence type="ECO:0000313" key="5">
    <source>
        <dbReference type="EMBL" id="QCT04321.1"/>
    </source>
</evidence>
<keyword evidence="2" id="KW-0238">DNA-binding</keyword>
<dbReference type="GO" id="GO:0003700">
    <property type="term" value="F:DNA-binding transcription factor activity"/>
    <property type="evidence" value="ECO:0007669"/>
    <property type="project" value="InterPro"/>
</dbReference>
<protein>
    <submittedName>
        <fullName evidence="5">Transcriptional regulator, AraC family</fullName>
    </submittedName>
</protein>
<dbReference type="InterPro" id="IPR009057">
    <property type="entry name" value="Homeodomain-like_sf"/>
</dbReference>
<dbReference type="SUPFAM" id="SSF51215">
    <property type="entry name" value="Regulatory protein AraC"/>
    <property type="match status" value="1"/>
</dbReference>
<proteinExistence type="predicted"/>
<dbReference type="GO" id="GO:0043565">
    <property type="term" value="F:sequence-specific DNA binding"/>
    <property type="evidence" value="ECO:0007669"/>
    <property type="project" value="InterPro"/>
</dbReference>
<dbReference type="Pfam" id="PF02311">
    <property type="entry name" value="AraC_binding"/>
    <property type="match status" value="1"/>
</dbReference>
<keyword evidence="6" id="KW-1185">Reference proteome</keyword>
<dbReference type="InterPro" id="IPR014710">
    <property type="entry name" value="RmlC-like_jellyroll"/>
</dbReference>
<accession>A0A4P8XRA2</accession>
<dbReference type="Proteomes" id="UP000300879">
    <property type="component" value="Chromosome"/>
</dbReference>
<evidence type="ECO:0000313" key="6">
    <source>
        <dbReference type="Proteomes" id="UP000300879"/>
    </source>
</evidence>
<name>A0A4P8XRA2_9BACL</name>
<dbReference type="SMART" id="SM00342">
    <property type="entry name" value="HTH_ARAC"/>
    <property type="match status" value="1"/>
</dbReference>
<dbReference type="PROSITE" id="PS01124">
    <property type="entry name" value="HTH_ARAC_FAMILY_2"/>
    <property type="match status" value="1"/>
</dbReference>
<dbReference type="Gene3D" id="1.10.10.60">
    <property type="entry name" value="Homeodomain-like"/>
    <property type="match status" value="2"/>
</dbReference>
<evidence type="ECO:0000256" key="2">
    <source>
        <dbReference type="ARBA" id="ARBA00023125"/>
    </source>
</evidence>
<dbReference type="InterPro" id="IPR003313">
    <property type="entry name" value="AraC-bd"/>
</dbReference>
<evidence type="ECO:0000256" key="1">
    <source>
        <dbReference type="ARBA" id="ARBA00023015"/>
    </source>
</evidence>
<dbReference type="PANTHER" id="PTHR43280:SF2">
    <property type="entry name" value="HTH-TYPE TRANSCRIPTIONAL REGULATOR EXSA"/>
    <property type="match status" value="1"/>
</dbReference>
<organism evidence="5 6">
    <name type="scientific">Paenibacillus algicola</name>
    <dbReference type="NCBI Taxonomy" id="2565926"/>
    <lineage>
        <taxon>Bacteria</taxon>
        <taxon>Bacillati</taxon>
        <taxon>Bacillota</taxon>
        <taxon>Bacilli</taxon>
        <taxon>Bacillales</taxon>
        <taxon>Paenibacillaceae</taxon>
        <taxon>Paenibacillus</taxon>
    </lineage>
</organism>
<sequence length="304" mass="35388">MGNNRLQTIDFITMPFRSSIMAKADLSYSGYFHYHQGVELLYIHEGSGTLVLDQQVHTMKPGDLYIFQPFQLHHVKADVGEETPYVRSRIQFEPQVFQRYFEPFEQLMEVYQHLWKGAMQKQVFRLMPQHAPIETLLQYYGTASMLPGHERGRMERFATLLQQLLLAVQGQLQDVLPQPGFAATRSLTHSEAVLQWVEQHYAEPYRLEVLAEELHISKYHLLHTFKRETGSTITDYIQVRRMKEACQLLGSSSLPVADIGTQVGWPVASHFVQRFKKWTGVTPHQYRKRQRRAMAELEVKPDQA</sequence>
<keyword evidence="1" id="KW-0805">Transcription regulation</keyword>
<evidence type="ECO:0000256" key="3">
    <source>
        <dbReference type="ARBA" id="ARBA00023163"/>
    </source>
</evidence>
<dbReference type="InterPro" id="IPR018060">
    <property type="entry name" value="HTH_AraC"/>
</dbReference>
<dbReference type="SUPFAM" id="SSF46689">
    <property type="entry name" value="Homeodomain-like"/>
    <property type="match status" value="2"/>
</dbReference>
<dbReference type="PANTHER" id="PTHR43280">
    <property type="entry name" value="ARAC-FAMILY TRANSCRIPTIONAL REGULATOR"/>
    <property type="match status" value="1"/>
</dbReference>
<dbReference type="InterPro" id="IPR037923">
    <property type="entry name" value="HTH-like"/>
</dbReference>
<gene>
    <name evidence="5" type="ORF">E6C60_3611</name>
</gene>
<feature type="domain" description="HTH araC/xylS-type" evidence="4">
    <location>
        <begin position="191"/>
        <end position="289"/>
    </location>
</feature>
<dbReference type="KEGG" id="palo:E6C60_3611"/>
<dbReference type="Pfam" id="PF12833">
    <property type="entry name" value="HTH_18"/>
    <property type="match status" value="1"/>
</dbReference>
<dbReference type="EMBL" id="CP040396">
    <property type="protein sequence ID" value="QCT04321.1"/>
    <property type="molecule type" value="Genomic_DNA"/>
</dbReference>
<keyword evidence="3" id="KW-0804">Transcription</keyword>
<dbReference type="AlphaFoldDB" id="A0A4P8XRA2"/>